<dbReference type="EMBL" id="MSDF01000014">
    <property type="protein sequence ID" value="OPA96915.1"/>
    <property type="molecule type" value="Genomic_DNA"/>
</dbReference>
<evidence type="ECO:0000313" key="2">
    <source>
        <dbReference type="EMBL" id="OPA96915.1"/>
    </source>
</evidence>
<dbReference type="RefSeq" id="WP_078739914.1">
    <property type="nucleotide sequence ID" value="NZ_MSDF01000014.1"/>
</dbReference>
<dbReference type="Pfam" id="PF06527">
    <property type="entry name" value="TniQ"/>
    <property type="match status" value="1"/>
</dbReference>
<dbReference type="OrthoDB" id="6296434at2"/>
<evidence type="ECO:0000313" key="3">
    <source>
        <dbReference type="Proteomes" id="UP000190965"/>
    </source>
</evidence>
<dbReference type="AlphaFoldDB" id="A0A1T2YXN0"/>
<organism evidence="2 3">
    <name type="scientific">Pseudomonas fluorescens</name>
    <dbReference type="NCBI Taxonomy" id="294"/>
    <lineage>
        <taxon>Bacteria</taxon>
        <taxon>Pseudomonadati</taxon>
        <taxon>Pseudomonadota</taxon>
        <taxon>Gammaproteobacteria</taxon>
        <taxon>Pseudomonadales</taxon>
        <taxon>Pseudomonadaceae</taxon>
        <taxon>Pseudomonas</taxon>
    </lineage>
</organism>
<reference evidence="2 3" key="1">
    <citation type="submission" date="2016-12" db="EMBL/GenBank/DDBJ databases">
        <title>Draft genome sequences of seven strains of Pseudomonas fluorescens that produce 4-formylaminooxyvinylglycine.</title>
        <authorList>
            <person name="Okrent R.A."/>
            <person name="Manning V.A."/>
            <person name="Trippe K.M."/>
        </authorList>
    </citation>
    <scope>NUCLEOTIDE SEQUENCE [LARGE SCALE GENOMIC DNA]</scope>
    <source>
        <strain evidence="2 3">P5A</strain>
    </source>
</reference>
<dbReference type="InterPro" id="IPR009492">
    <property type="entry name" value="TniQ"/>
</dbReference>
<sequence length="615" mass="69737">MFGLVVNLAPKYDESFAGYLHRLGGCNGLWNGEVIRLFKDLSDELVYDWLSEHARHASWRDVSAEIRAPKFNNQKVWSITNTKYCPICMASELYWRELWDLTLYTVCTVHKRELLYRCPGCQAKATQKKILFRESCDSCGHPIITACSAPQTVDELKLWISVELEQRIRGRSKNISLGVDSLTLAQFHFLAIRVAVRALSCTQDMNMIVASKSYKNVVPELAAAAGKVLQGWPKNFHDLLNDLMALRESSLSWRLGSAFGRIYNDIYLSLTDKCYDFIRDEFEQYVALYWEGPLAMRNRRLSECTLLAHRWLPYKKAARAVGLPESFLRRMHASGELATREFTYTCGKTATVVDLEDARNLTTFRHEPLNLRETSRLLCLSRKRIEQLIGAEILKFVGGFPDAGEKWLIDFSSIEALAPKTFLKSSGVDFITISQAAKHYFPTSSGLTELVVAIKDGEIPVFCRAESESLCVGKWLVSKSKIVLNRVNLHSSNQEKGMSIANAAKELGVKEEVAYALVRHGRLRSETVQCSRRSAQIISSEAILHFKRNYILSPEIALLLDLPRGNVLLQLRDEGFSPVVGPTLLHAKCRQYAWRRSKKLTAYLASFARLYGLPE</sequence>
<comment type="caution">
    <text evidence="2">The sequence shown here is derived from an EMBL/GenBank/DDBJ whole genome shotgun (WGS) entry which is preliminary data.</text>
</comment>
<dbReference type="Proteomes" id="UP000190965">
    <property type="component" value="Unassembled WGS sequence"/>
</dbReference>
<name>A0A1T2YXN0_PSEFL</name>
<evidence type="ECO:0000259" key="1">
    <source>
        <dbReference type="Pfam" id="PF06527"/>
    </source>
</evidence>
<accession>A0A1T2YXN0</accession>
<protein>
    <recommendedName>
        <fullName evidence="1">TniQ domain-containing protein</fullName>
    </recommendedName>
</protein>
<proteinExistence type="predicted"/>
<gene>
    <name evidence="2" type="ORF">BFW87_11390</name>
</gene>
<feature type="domain" description="TniQ" evidence="1">
    <location>
        <begin position="8"/>
        <end position="114"/>
    </location>
</feature>